<evidence type="ECO:0000313" key="3">
    <source>
        <dbReference type="Proteomes" id="UP000615446"/>
    </source>
</evidence>
<dbReference type="Proteomes" id="UP000615446">
    <property type="component" value="Unassembled WGS sequence"/>
</dbReference>
<evidence type="ECO:0000256" key="1">
    <source>
        <dbReference type="SAM" id="Phobius"/>
    </source>
</evidence>
<dbReference type="AlphaFoldDB" id="A0A8H3R3P1"/>
<keyword evidence="1" id="KW-1133">Transmembrane helix</keyword>
<organism evidence="2 3">
    <name type="scientific">Rhizophagus clarus</name>
    <dbReference type="NCBI Taxonomy" id="94130"/>
    <lineage>
        <taxon>Eukaryota</taxon>
        <taxon>Fungi</taxon>
        <taxon>Fungi incertae sedis</taxon>
        <taxon>Mucoromycota</taxon>
        <taxon>Glomeromycotina</taxon>
        <taxon>Glomeromycetes</taxon>
        <taxon>Glomerales</taxon>
        <taxon>Glomeraceae</taxon>
        <taxon>Rhizophagus</taxon>
    </lineage>
</organism>
<evidence type="ECO:0000313" key="2">
    <source>
        <dbReference type="EMBL" id="GET02202.1"/>
    </source>
</evidence>
<feature type="transmembrane region" description="Helical" evidence="1">
    <location>
        <begin position="39"/>
        <end position="62"/>
    </location>
</feature>
<proteinExistence type="predicted"/>
<keyword evidence="1" id="KW-0472">Membrane</keyword>
<reference evidence="2" key="1">
    <citation type="submission" date="2019-10" db="EMBL/GenBank/DDBJ databases">
        <title>Conservation and host-specific expression of non-tandemly repeated heterogenous ribosome RNA gene in arbuscular mycorrhizal fungi.</title>
        <authorList>
            <person name="Maeda T."/>
            <person name="Kobayashi Y."/>
            <person name="Nakagawa T."/>
            <person name="Ezawa T."/>
            <person name="Yamaguchi K."/>
            <person name="Bino T."/>
            <person name="Nishimoto Y."/>
            <person name="Shigenobu S."/>
            <person name="Kawaguchi M."/>
        </authorList>
    </citation>
    <scope>NUCLEOTIDE SEQUENCE</scope>
    <source>
        <strain evidence="2">HR1</strain>
    </source>
</reference>
<comment type="caution">
    <text evidence="2">The sequence shown here is derived from an EMBL/GenBank/DDBJ whole genome shotgun (WGS) entry which is preliminary data.</text>
</comment>
<dbReference type="EMBL" id="BLAL01000304">
    <property type="protein sequence ID" value="GET02202.1"/>
    <property type="molecule type" value="Genomic_DNA"/>
</dbReference>
<sequence>MIVHLENGILKSLASKHRNQTVLQIITMKPHQNGRIMKLLVVLLIYNVEFLLQDMLCIGLFLHVRLL</sequence>
<protein>
    <submittedName>
        <fullName evidence="2">Uncharacterized protein</fullName>
    </submittedName>
</protein>
<name>A0A8H3R3P1_9GLOM</name>
<accession>A0A8H3R3P1</accession>
<keyword evidence="1" id="KW-0812">Transmembrane</keyword>
<gene>
    <name evidence="2" type="ORF">RCL2_002858400</name>
</gene>